<evidence type="ECO:0000256" key="7">
    <source>
        <dbReference type="ARBA" id="ARBA00022737"/>
    </source>
</evidence>
<evidence type="ECO:0000256" key="3">
    <source>
        <dbReference type="ARBA" id="ARBA00013266"/>
    </source>
</evidence>
<dbReference type="InterPro" id="IPR042122">
    <property type="entry name" value="Ser_AcTrfase_N_sf"/>
</dbReference>
<dbReference type="FunFam" id="2.160.10.10:FF:000007">
    <property type="entry name" value="Serine acetyltransferase"/>
    <property type="match status" value="1"/>
</dbReference>
<dbReference type="InterPro" id="IPR045304">
    <property type="entry name" value="LbH_SAT"/>
</dbReference>
<dbReference type="NCBIfam" id="NF041874">
    <property type="entry name" value="EPS_EpsC"/>
    <property type="match status" value="1"/>
</dbReference>
<keyword evidence="12" id="KW-1185">Reference proteome</keyword>
<dbReference type="CDD" id="cd03354">
    <property type="entry name" value="LbH_SAT"/>
    <property type="match status" value="1"/>
</dbReference>
<dbReference type="GO" id="GO:0005737">
    <property type="term" value="C:cytoplasm"/>
    <property type="evidence" value="ECO:0007669"/>
    <property type="project" value="InterPro"/>
</dbReference>
<name>A0A437K9D0_9BACI</name>
<reference evidence="11 12" key="1">
    <citation type="submission" date="2019-01" db="EMBL/GenBank/DDBJ databases">
        <title>Bacillus sp. M5HDSG1-1, whole genome shotgun sequence.</title>
        <authorList>
            <person name="Tuo L."/>
        </authorList>
    </citation>
    <scope>NUCLEOTIDE SEQUENCE [LARGE SCALE GENOMIC DNA]</scope>
    <source>
        <strain evidence="11 12">M5HDSG1-1</strain>
    </source>
</reference>
<keyword evidence="8" id="KW-0198">Cysteine biosynthesis</keyword>
<proteinExistence type="inferred from homology"/>
<dbReference type="InterPro" id="IPR011004">
    <property type="entry name" value="Trimer_LpxA-like_sf"/>
</dbReference>
<dbReference type="EC" id="2.3.1.30" evidence="3"/>
<evidence type="ECO:0000256" key="2">
    <source>
        <dbReference type="ARBA" id="ARBA00007274"/>
    </source>
</evidence>
<dbReference type="Gene3D" id="2.160.10.10">
    <property type="entry name" value="Hexapeptide repeat proteins"/>
    <property type="match status" value="1"/>
</dbReference>
<dbReference type="PIRSF" id="PIRSF000441">
    <property type="entry name" value="CysE"/>
    <property type="match status" value="1"/>
</dbReference>
<evidence type="ECO:0000256" key="8">
    <source>
        <dbReference type="ARBA" id="ARBA00023192"/>
    </source>
</evidence>
<gene>
    <name evidence="11" type="primary">cysE</name>
    <name evidence="11" type="ORF">EM808_15850</name>
</gene>
<dbReference type="GO" id="GO:0009001">
    <property type="term" value="F:serine O-acetyltransferase activity"/>
    <property type="evidence" value="ECO:0007669"/>
    <property type="project" value="UniProtKB-EC"/>
</dbReference>
<dbReference type="InterPro" id="IPR001451">
    <property type="entry name" value="Hexapep"/>
</dbReference>
<keyword evidence="9 11" id="KW-0012">Acyltransferase</keyword>
<keyword evidence="6 11" id="KW-0808">Transferase</keyword>
<organism evidence="11 12">
    <name type="scientific">Niallia taxi</name>
    <dbReference type="NCBI Taxonomy" id="2499688"/>
    <lineage>
        <taxon>Bacteria</taxon>
        <taxon>Bacillati</taxon>
        <taxon>Bacillota</taxon>
        <taxon>Bacilli</taxon>
        <taxon>Bacillales</taxon>
        <taxon>Bacillaceae</taxon>
        <taxon>Niallia</taxon>
    </lineage>
</organism>
<dbReference type="NCBIfam" id="TIGR01172">
    <property type="entry name" value="cysE"/>
    <property type="match status" value="1"/>
</dbReference>
<evidence type="ECO:0000313" key="12">
    <source>
        <dbReference type="Proteomes" id="UP000288024"/>
    </source>
</evidence>
<evidence type="ECO:0000256" key="10">
    <source>
        <dbReference type="ARBA" id="ARBA00049486"/>
    </source>
</evidence>
<dbReference type="InterPro" id="IPR053376">
    <property type="entry name" value="Serine_acetyltransferase"/>
</dbReference>
<evidence type="ECO:0000313" key="11">
    <source>
        <dbReference type="EMBL" id="RVT60927.1"/>
    </source>
</evidence>
<protein>
    <recommendedName>
        <fullName evidence="4">Serine acetyltransferase</fullName>
        <ecNumber evidence="3">2.3.1.30</ecNumber>
    </recommendedName>
</protein>
<keyword evidence="5" id="KW-0028">Amino-acid biosynthesis</keyword>
<comment type="catalytic activity">
    <reaction evidence="10">
        <text>L-serine + acetyl-CoA = O-acetyl-L-serine + CoA</text>
        <dbReference type="Rhea" id="RHEA:24560"/>
        <dbReference type="ChEBI" id="CHEBI:33384"/>
        <dbReference type="ChEBI" id="CHEBI:57287"/>
        <dbReference type="ChEBI" id="CHEBI:57288"/>
        <dbReference type="ChEBI" id="CHEBI:58340"/>
        <dbReference type="EC" id="2.3.1.30"/>
    </reaction>
</comment>
<evidence type="ECO:0000256" key="9">
    <source>
        <dbReference type="ARBA" id="ARBA00023315"/>
    </source>
</evidence>
<evidence type="ECO:0000256" key="5">
    <source>
        <dbReference type="ARBA" id="ARBA00022605"/>
    </source>
</evidence>
<dbReference type="UniPathway" id="UPA00136">
    <property type="reaction ID" value="UER00199"/>
</dbReference>
<dbReference type="Proteomes" id="UP000288024">
    <property type="component" value="Unassembled WGS sequence"/>
</dbReference>
<evidence type="ECO:0000256" key="4">
    <source>
        <dbReference type="ARBA" id="ARBA00018522"/>
    </source>
</evidence>
<comment type="similarity">
    <text evidence="2">Belongs to the transferase hexapeptide repeat family.</text>
</comment>
<accession>A0A437K9D0</accession>
<dbReference type="SUPFAM" id="SSF51161">
    <property type="entry name" value="Trimeric LpxA-like enzymes"/>
    <property type="match status" value="1"/>
</dbReference>
<dbReference type="InterPro" id="IPR018357">
    <property type="entry name" value="Hexapep_transf_CS"/>
</dbReference>
<sequence>MVRDYDPSVTSNLQVILTYSGLHAVWFYRLSHILWIKQLHLAAQLISQLARVLTGVEIHPAATIGKRLLIDHGTGVIIGETTVIGDDVVIYQGVTLGGVNNQPGRRHPKIGNHVFIGAGAAVLGAITVEEGAKIGALTLVLKDVPAKHTAVGNPTRLIAPK</sequence>
<dbReference type="PROSITE" id="PS00101">
    <property type="entry name" value="HEXAPEP_TRANSFERASES"/>
    <property type="match status" value="1"/>
</dbReference>
<dbReference type="GO" id="GO:0006535">
    <property type="term" value="P:cysteine biosynthetic process from serine"/>
    <property type="evidence" value="ECO:0007669"/>
    <property type="project" value="InterPro"/>
</dbReference>
<comment type="pathway">
    <text evidence="1">Amino-acid biosynthesis; L-cysteine biosynthesis; L-cysteine from L-serine: step 1/2.</text>
</comment>
<keyword evidence="7" id="KW-0677">Repeat</keyword>
<dbReference type="InterPro" id="IPR005881">
    <property type="entry name" value="Ser_O-AcTrfase"/>
</dbReference>
<comment type="caution">
    <text evidence="11">The sequence shown here is derived from an EMBL/GenBank/DDBJ whole genome shotgun (WGS) entry which is preliminary data.</text>
</comment>
<dbReference type="PANTHER" id="PTHR42811">
    <property type="entry name" value="SERINE ACETYLTRANSFERASE"/>
    <property type="match status" value="1"/>
</dbReference>
<dbReference type="Pfam" id="PF00132">
    <property type="entry name" value="Hexapep"/>
    <property type="match status" value="1"/>
</dbReference>
<evidence type="ECO:0000256" key="6">
    <source>
        <dbReference type="ARBA" id="ARBA00022679"/>
    </source>
</evidence>
<dbReference type="AlphaFoldDB" id="A0A437K9D0"/>
<dbReference type="EMBL" id="RZTZ01000006">
    <property type="protein sequence ID" value="RVT60927.1"/>
    <property type="molecule type" value="Genomic_DNA"/>
</dbReference>
<dbReference type="Gene3D" id="1.10.3130.10">
    <property type="entry name" value="serine acetyltransferase, domain 1"/>
    <property type="match status" value="1"/>
</dbReference>
<evidence type="ECO:0000256" key="1">
    <source>
        <dbReference type="ARBA" id="ARBA00004876"/>
    </source>
</evidence>